<sequence length="180" mass="21387">MLPAVLRINLLTLAYEFKVENKALKERLLPSWSFSSNRVSKEFMDAQRLASHAFMSHKFRLRAEHSPYKEAMAQKEDVILWRSSSFITVLWKKIKWMSRKSSNPLRKNDITPSFSKEFDDLLSIDQEDYPLYPTWIDFDGLGRKRLFKLPVYPWYVRGIHKRFLLTLKRNSSTILNLAEK</sequence>
<gene>
    <name evidence="1" type="ORF">RHMOL_Rhmol03G0088100</name>
</gene>
<comment type="caution">
    <text evidence="1">The sequence shown here is derived from an EMBL/GenBank/DDBJ whole genome shotgun (WGS) entry which is preliminary data.</text>
</comment>
<evidence type="ECO:0000313" key="2">
    <source>
        <dbReference type="Proteomes" id="UP001062846"/>
    </source>
</evidence>
<proteinExistence type="predicted"/>
<evidence type="ECO:0000313" key="1">
    <source>
        <dbReference type="EMBL" id="KAI8563123.1"/>
    </source>
</evidence>
<name>A0ACC0PEL3_RHOML</name>
<organism evidence="1 2">
    <name type="scientific">Rhododendron molle</name>
    <name type="common">Chinese azalea</name>
    <name type="synonym">Azalea mollis</name>
    <dbReference type="NCBI Taxonomy" id="49168"/>
    <lineage>
        <taxon>Eukaryota</taxon>
        <taxon>Viridiplantae</taxon>
        <taxon>Streptophyta</taxon>
        <taxon>Embryophyta</taxon>
        <taxon>Tracheophyta</taxon>
        <taxon>Spermatophyta</taxon>
        <taxon>Magnoliopsida</taxon>
        <taxon>eudicotyledons</taxon>
        <taxon>Gunneridae</taxon>
        <taxon>Pentapetalae</taxon>
        <taxon>asterids</taxon>
        <taxon>Ericales</taxon>
        <taxon>Ericaceae</taxon>
        <taxon>Ericoideae</taxon>
        <taxon>Rhodoreae</taxon>
        <taxon>Rhododendron</taxon>
    </lineage>
</organism>
<reference evidence="1" key="1">
    <citation type="submission" date="2022-02" db="EMBL/GenBank/DDBJ databases">
        <title>Plant Genome Project.</title>
        <authorList>
            <person name="Zhang R.-G."/>
        </authorList>
    </citation>
    <scope>NUCLEOTIDE SEQUENCE</scope>
    <source>
        <strain evidence="1">AT1</strain>
    </source>
</reference>
<accession>A0ACC0PEL3</accession>
<dbReference type="EMBL" id="CM046390">
    <property type="protein sequence ID" value="KAI8563123.1"/>
    <property type="molecule type" value="Genomic_DNA"/>
</dbReference>
<protein>
    <submittedName>
        <fullName evidence="1">Uncharacterized protein</fullName>
    </submittedName>
</protein>
<dbReference type="Proteomes" id="UP001062846">
    <property type="component" value="Chromosome 3"/>
</dbReference>
<keyword evidence="2" id="KW-1185">Reference proteome</keyword>